<dbReference type="RefSeq" id="WP_088440055.1">
    <property type="nucleotide sequence ID" value="NZ_BMMC01000012.1"/>
</dbReference>
<evidence type="ECO:0000313" key="2">
    <source>
        <dbReference type="EMBL" id="OWQ99312.1"/>
    </source>
</evidence>
<organism evidence="2 3">
    <name type="scientific">Sphingopyxis bauzanensis</name>
    <dbReference type="NCBI Taxonomy" id="651663"/>
    <lineage>
        <taxon>Bacteria</taxon>
        <taxon>Pseudomonadati</taxon>
        <taxon>Pseudomonadota</taxon>
        <taxon>Alphaproteobacteria</taxon>
        <taxon>Sphingomonadales</taxon>
        <taxon>Sphingomonadaceae</taxon>
        <taxon>Sphingopyxis</taxon>
    </lineage>
</organism>
<gene>
    <name evidence="2" type="ORF">CDQ92_03925</name>
</gene>
<feature type="chain" id="PRO_5013123160" description="Cobalt transporter" evidence="1">
    <location>
        <begin position="26"/>
        <end position="111"/>
    </location>
</feature>
<keyword evidence="3" id="KW-1185">Reference proteome</keyword>
<evidence type="ECO:0000313" key="3">
    <source>
        <dbReference type="Proteomes" id="UP000197361"/>
    </source>
</evidence>
<sequence length="111" mass="11477">MRNRAIQFLLLIVALMACPDTPVMAYDAAPIGIDAHQHGFAEVAEDAAPDDSSPTSGGAELVHHHHCPAGLAVDASDANGSWLPNRDIHLARTAAVLASRATAPPTEPPAA</sequence>
<name>A0A246K1B3_9SPHN</name>
<evidence type="ECO:0000256" key="1">
    <source>
        <dbReference type="SAM" id="SignalP"/>
    </source>
</evidence>
<dbReference type="EMBL" id="NISK01000001">
    <property type="protein sequence ID" value="OWQ99312.1"/>
    <property type="molecule type" value="Genomic_DNA"/>
</dbReference>
<evidence type="ECO:0008006" key="4">
    <source>
        <dbReference type="Google" id="ProtNLM"/>
    </source>
</evidence>
<dbReference type="PROSITE" id="PS51257">
    <property type="entry name" value="PROKAR_LIPOPROTEIN"/>
    <property type="match status" value="1"/>
</dbReference>
<accession>A0A246K1B3</accession>
<keyword evidence="1" id="KW-0732">Signal</keyword>
<dbReference type="AlphaFoldDB" id="A0A246K1B3"/>
<comment type="caution">
    <text evidence="2">The sequence shown here is derived from an EMBL/GenBank/DDBJ whole genome shotgun (WGS) entry which is preliminary data.</text>
</comment>
<proteinExistence type="predicted"/>
<protein>
    <recommendedName>
        <fullName evidence="4">Cobalt transporter</fullName>
    </recommendedName>
</protein>
<dbReference type="Proteomes" id="UP000197361">
    <property type="component" value="Unassembled WGS sequence"/>
</dbReference>
<dbReference type="OrthoDB" id="7451342at2"/>
<reference evidence="2 3" key="1">
    <citation type="journal article" date="2010" name="Int. J. Syst. Evol. Microbiol.">
        <title>Sphingopyxis bauzanensis sp. nov., a psychrophilic bacterium isolated from soil.</title>
        <authorList>
            <person name="Zhang D.C."/>
            <person name="Liu H.C."/>
            <person name="Xin Y.H."/>
            <person name="Zhou Y.G."/>
            <person name="Schinner F."/>
            <person name="Margesin R."/>
        </authorList>
    </citation>
    <scope>NUCLEOTIDE SEQUENCE [LARGE SCALE GENOMIC DNA]</scope>
    <source>
        <strain evidence="2 3">DSM 22271</strain>
    </source>
</reference>
<feature type="signal peptide" evidence="1">
    <location>
        <begin position="1"/>
        <end position="25"/>
    </location>
</feature>